<organism evidence="2">
    <name type="scientific">uncultured Spirochaetaceae bacterium</name>
    <dbReference type="NCBI Taxonomy" id="201186"/>
    <lineage>
        <taxon>Bacteria</taxon>
        <taxon>Pseudomonadati</taxon>
        <taxon>Spirochaetota</taxon>
        <taxon>Spirochaetia</taxon>
        <taxon>Spirochaetales</taxon>
        <taxon>Spirochaetaceae</taxon>
        <taxon>environmental samples</taxon>
    </lineage>
</organism>
<sequence>MGGGEEDLTYGKKVFDAVNAKRGVNLIWDDKIYEQCKIHSQNMASGKVAFGHDGFQTRIKNLGGGSGAENVAMNHSDNPNDAAMQWMNSSGHKANIMNTSYKKSAVAAVKSEDGAWYYTQIFIP</sequence>
<dbReference type="AlphaFoldDB" id="A0A650EQY8"/>
<feature type="domain" description="SCP" evidence="1">
    <location>
        <begin position="26"/>
        <end position="122"/>
    </location>
</feature>
<dbReference type="EMBL" id="MN577574">
    <property type="protein sequence ID" value="QGT51374.1"/>
    <property type="molecule type" value="Genomic_DNA"/>
</dbReference>
<dbReference type="InterPro" id="IPR014044">
    <property type="entry name" value="CAP_dom"/>
</dbReference>
<dbReference type="InterPro" id="IPR035940">
    <property type="entry name" value="CAP_sf"/>
</dbReference>
<dbReference type="CDD" id="cd05379">
    <property type="entry name" value="CAP_bacterial"/>
    <property type="match status" value="1"/>
</dbReference>
<dbReference type="PANTHER" id="PTHR31157">
    <property type="entry name" value="SCP DOMAIN-CONTAINING PROTEIN"/>
    <property type="match status" value="1"/>
</dbReference>
<reference evidence="2" key="1">
    <citation type="journal article" date="2020" name="J. ISSAAS">
        <title>Lactobacilli and other gastrointestinal microbiota of Peromyscus leucopus, reservoir host for agents of Lyme disease and other zoonoses in North America.</title>
        <authorList>
            <person name="Milovic A."/>
            <person name="Bassam K."/>
            <person name="Shao H."/>
            <person name="Chatzistamou I."/>
            <person name="Tufts D.M."/>
            <person name="Diuk-Wasser M."/>
            <person name="Barbour A.G."/>
        </authorList>
    </citation>
    <scope>NUCLEOTIDE SEQUENCE</scope>
    <source>
        <strain evidence="2">LL50</strain>
    </source>
</reference>
<gene>
    <name evidence="2" type="ORF">Unknown280_0660</name>
</gene>
<dbReference type="Pfam" id="PF00188">
    <property type="entry name" value="CAP"/>
    <property type="match status" value="1"/>
</dbReference>
<evidence type="ECO:0000259" key="1">
    <source>
        <dbReference type="Pfam" id="PF00188"/>
    </source>
</evidence>
<dbReference type="SUPFAM" id="SSF55797">
    <property type="entry name" value="PR-1-like"/>
    <property type="match status" value="1"/>
</dbReference>
<proteinExistence type="predicted"/>
<dbReference type="Gene3D" id="3.40.33.10">
    <property type="entry name" value="CAP"/>
    <property type="match status" value="1"/>
</dbReference>
<name>A0A650EQY8_9SPIO</name>
<evidence type="ECO:0000313" key="2">
    <source>
        <dbReference type="EMBL" id="QGT51374.1"/>
    </source>
</evidence>
<protein>
    <recommendedName>
        <fullName evidence="1">SCP domain-containing protein</fullName>
    </recommendedName>
</protein>
<accession>A0A650EQY8</accession>
<dbReference type="PANTHER" id="PTHR31157:SF30">
    <property type="entry name" value="SCP DOMAIN-CONTAINING PROTEIN"/>
    <property type="match status" value="1"/>
</dbReference>